<evidence type="ECO:0000313" key="6">
    <source>
        <dbReference type="Ensembl" id="ENSPNAP00000025600.2"/>
    </source>
</evidence>
<dbReference type="AlphaFoldDB" id="A0A3B4DQ72"/>
<dbReference type="GO" id="GO:0015267">
    <property type="term" value="F:channel activity"/>
    <property type="evidence" value="ECO:0007669"/>
    <property type="project" value="InterPro"/>
</dbReference>
<accession>A0A3B4DQ72</accession>
<dbReference type="InterPro" id="IPR050677">
    <property type="entry name" value="Actinoporin_PFT"/>
</dbReference>
<dbReference type="GO" id="GO:0006812">
    <property type="term" value="P:monoatomic cation transport"/>
    <property type="evidence" value="ECO:0007669"/>
    <property type="project" value="InterPro"/>
</dbReference>
<dbReference type="SUPFAM" id="SSF63724">
    <property type="entry name" value="Cytolysin/lectin"/>
    <property type="match status" value="1"/>
</dbReference>
<dbReference type="GO" id="GO:0051715">
    <property type="term" value="P:cytolysis in another organism"/>
    <property type="evidence" value="ECO:0007669"/>
    <property type="project" value="InterPro"/>
</dbReference>
<keyword evidence="3" id="KW-1052">Target cell membrane</keyword>
<dbReference type="OrthoDB" id="6132998at2759"/>
<dbReference type="GO" id="GO:0042151">
    <property type="term" value="C:nematocyst"/>
    <property type="evidence" value="ECO:0007669"/>
    <property type="project" value="UniProtKB-SubCell"/>
</dbReference>
<dbReference type="Proteomes" id="UP001501920">
    <property type="component" value="Chromosome 9"/>
</dbReference>
<organism evidence="6 7">
    <name type="scientific">Pygocentrus nattereri</name>
    <name type="common">Red-bellied piranha</name>
    <dbReference type="NCBI Taxonomy" id="42514"/>
    <lineage>
        <taxon>Eukaryota</taxon>
        <taxon>Metazoa</taxon>
        <taxon>Chordata</taxon>
        <taxon>Craniata</taxon>
        <taxon>Vertebrata</taxon>
        <taxon>Euteleostomi</taxon>
        <taxon>Actinopterygii</taxon>
        <taxon>Neopterygii</taxon>
        <taxon>Teleostei</taxon>
        <taxon>Ostariophysi</taxon>
        <taxon>Characiformes</taxon>
        <taxon>Characoidei</taxon>
        <taxon>Pygocentrus</taxon>
    </lineage>
</organism>
<proteinExistence type="predicted"/>
<dbReference type="PANTHER" id="PTHR40388">
    <property type="entry name" value="BRYOPORIN"/>
    <property type="match status" value="1"/>
</dbReference>
<dbReference type="GO" id="GO:0046930">
    <property type="term" value="C:pore complex"/>
    <property type="evidence" value="ECO:0007669"/>
    <property type="project" value="InterPro"/>
</dbReference>
<dbReference type="Ensembl" id="ENSPNAT00000007201.2">
    <property type="protein sequence ID" value="ENSPNAP00000025600.2"/>
    <property type="gene ID" value="ENSPNAG00000010776.2"/>
</dbReference>
<evidence type="ECO:0000256" key="1">
    <source>
        <dbReference type="ARBA" id="ARBA00004175"/>
    </source>
</evidence>
<keyword evidence="5" id="KW-0166">Nematocyst</keyword>
<comment type="subcellular location">
    <subcellularLocation>
        <location evidence="2">Nematocyst</location>
    </subcellularLocation>
    <subcellularLocation>
        <location evidence="1">Target cell membrane</location>
    </subcellularLocation>
</comment>
<dbReference type="GO" id="GO:0046931">
    <property type="term" value="P:pore complex assembly"/>
    <property type="evidence" value="ECO:0007669"/>
    <property type="project" value="InterPro"/>
</dbReference>
<evidence type="ECO:0000256" key="2">
    <source>
        <dbReference type="ARBA" id="ARBA00004532"/>
    </source>
</evidence>
<dbReference type="Pfam" id="PF06369">
    <property type="entry name" value="Anemone_cytotox"/>
    <property type="match status" value="1"/>
</dbReference>
<evidence type="ECO:0000256" key="3">
    <source>
        <dbReference type="ARBA" id="ARBA00022537"/>
    </source>
</evidence>
<dbReference type="PANTHER" id="PTHR40388:SF1">
    <property type="entry name" value="BRYOPORIN"/>
    <property type="match status" value="1"/>
</dbReference>
<protein>
    <submittedName>
        <fullName evidence="6">Uncharacterized protein</fullName>
    </submittedName>
</protein>
<name>A0A3B4DQ72_PYGNA</name>
<reference evidence="6" key="2">
    <citation type="submission" date="2025-08" db="UniProtKB">
        <authorList>
            <consortium name="Ensembl"/>
        </authorList>
    </citation>
    <scope>IDENTIFICATION</scope>
</reference>
<keyword evidence="7" id="KW-1185">Reference proteome</keyword>
<dbReference type="Gene3D" id="2.60.270.20">
    <property type="entry name" value="Cytolysin/lectin"/>
    <property type="match status" value="1"/>
</dbReference>
<reference evidence="6 7" key="1">
    <citation type="submission" date="2020-10" db="EMBL/GenBank/DDBJ databases">
        <title>Pygocentrus nattereri (red-bellied piranha) genome, fPygNat1, primary haplotype.</title>
        <authorList>
            <person name="Myers G."/>
            <person name="Meyer A."/>
            <person name="Karagic N."/>
            <person name="Pippel M."/>
            <person name="Winkler S."/>
            <person name="Tracey A."/>
            <person name="Wood J."/>
            <person name="Formenti G."/>
            <person name="Howe K."/>
            <person name="Fedrigo O."/>
            <person name="Jarvis E.D."/>
        </authorList>
    </citation>
    <scope>NUCLEOTIDE SEQUENCE [LARGE SCALE GENOMIC DNA]</scope>
</reference>
<dbReference type="InterPro" id="IPR009104">
    <property type="entry name" value="Anemon_actinoporin-like"/>
</dbReference>
<dbReference type="GO" id="GO:0044218">
    <property type="term" value="C:other organism cell membrane"/>
    <property type="evidence" value="ECO:0007669"/>
    <property type="project" value="UniProtKB-KW"/>
</dbReference>
<keyword evidence="4" id="KW-0472">Membrane</keyword>
<dbReference type="InterPro" id="IPR015926">
    <property type="entry name" value="Cytolysin/lectin"/>
</dbReference>
<evidence type="ECO:0000256" key="4">
    <source>
        <dbReference type="ARBA" id="ARBA00023298"/>
    </source>
</evidence>
<evidence type="ECO:0000313" key="7">
    <source>
        <dbReference type="Proteomes" id="UP001501920"/>
    </source>
</evidence>
<evidence type="ECO:0000256" key="5">
    <source>
        <dbReference type="ARBA" id="ARBA00023331"/>
    </source>
</evidence>
<dbReference type="GeneTree" id="ENSGT00940000164286"/>
<dbReference type="OMA" id="ICRHEDK"/>
<reference evidence="6" key="3">
    <citation type="submission" date="2025-09" db="UniProtKB">
        <authorList>
            <consortium name="Ensembl"/>
        </authorList>
    </citation>
    <scope>IDENTIFICATION</scope>
</reference>
<keyword evidence="4" id="KW-1053">Target membrane</keyword>
<sequence length="177" mass="20151">MTAFEFSDLILSSPNFRSKVLVLSSEYGYMLVRVITTSGYTHSPPQPTVRKETRESCSFTKRPHTACGSAGVLTYDICVDNKSKAIKCLAIMFSVPYDYNQYENRFALGLFDASQSCDESLFNMMYNGNGPFIRDKCSSSEQKYSEQNFTLKGTMSPRAQAILKMEFWYNDPCRHSH</sequence>